<protein>
    <recommendedName>
        <fullName evidence="1">Factor of DNA methylation 1-5/IDN2 domain-containing protein</fullName>
    </recommendedName>
</protein>
<feature type="domain" description="Factor of DNA methylation 1-5/IDN2" evidence="1">
    <location>
        <begin position="1"/>
        <end position="129"/>
    </location>
</feature>
<evidence type="ECO:0000259" key="1">
    <source>
        <dbReference type="Pfam" id="PF03469"/>
    </source>
</evidence>
<dbReference type="InterPro" id="IPR005379">
    <property type="entry name" value="FDM1-5/IDN2_XH"/>
</dbReference>
<dbReference type="PANTHER" id="PTHR21596">
    <property type="entry name" value="RIBONUCLEASE P SUBUNIT P38"/>
    <property type="match status" value="1"/>
</dbReference>
<reference evidence="2" key="1">
    <citation type="journal article" date="2013" name="J. Plant Res.">
        <title>Effect of fungi and light on seed germination of three Opuntia species from semiarid lands of central Mexico.</title>
        <authorList>
            <person name="Delgado-Sanchez P."/>
            <person name="Jimenez-Bremont J.F."/>
            <person name="Guerrero-Gonzalez Mde L."/>
            <person name="Flores J."/>
        </authorList>
    </citation>
    <scope>NUCLEOTIDE SEQUENCE</scope>
    <source>
        <tissue evidence="2">Cladode</tissue>
    </source>
</reference>
<accession>A0A7C9CEQ6</accession>
<organism evidence="2">
    <name type="scientific">Opuntia streptacantha</name>
    <name type="common">Prickly pear cactus</name>
    <name type="synonym">Opuntia cardona</name>
    <dbReference type="NCBI Taxonomy" id="393608"/>
    <lineage>
        <taxon>Eukaryota</taxon>
        <taxon>Viridiplantae</taxon>
        <taxon>Streptophyta</taxon>
        <taxon>Embryophyta</taxon>
        <taxon>Tracheophyta</taxon>
        <taxon>Spermatophyta</taxon>
        <taxon>Magnoliopsida</taxon>
        <taxon>eudicotyledons</taxon>
        <taxon>Gunneridae</taxon>
        <taxon>Pentapetalae</taxon>
        <taxon>Caryophyllales</taxon>
        <taxon>Cactineae</taxon>
        <taxon>Cactaceae</taxon>
        <taxon>Opuntioideae</taxon>
        <taxon>Opuntia</taxon>
    </lineage>
</organism>
<dbReference type="Pfam" id="PF03469">
    <property type="entry name" value="XH"/>
    <property type="match status" value="1"/>
</dbReference>
<dbReference type="PANTHER" id="PTHR21596:SF23">
    <property type="entry name" value="FACTOR OF DNA METHYLATION 4"/>
    <property type="match status" value="1"/>
</dbReference>
<reference evidence="2" key="2">
    <citation type="submission" date="2020-07" db="EMBL/GenBank/DDBJ databases">
        <authorList>
            <person name="Vera ALvarez R."/>
            <person name="Arias-Moreno D.M."/>
            <person name="Jimenez-Jacinto V."/>
            <person name="Jimenez-Bremont J.F."/>
            <person name="Swaminathan K."/>
            <person name="Moose S.P."/>
            <person name="Guerrero-Gonzalez M.L."/>
            <person name="Marino-Ramirez L."/>
            <person name="Landsman D."/>
            <person name="Rodriguez-Kessler M."/>
            <person name="Delgado-Sanchez P."/>
        </authorList>
    </citation>
    <scope>NUCLEOTIDE SEQUENCE</scope>
    <source>
        <tissue evidence="2">Cladode</tissue>
    </source>
</reference>
<dbReference type="InterPro" id="IPR045177">
    <property type="entry name" value="FDM1-5/IDN2"/>
</dbReference>
<dbReference type="EMBL" id="GISG01012710">
    <property type="protein sequence ID" value="MBA4616641.1"/>
    <property type="molecule type" value="Transcribed_RNA"/>
</dbReference>
<evidence type="ECO:0000313" key="2">
    <source>
        <dbReference type="EMBL" id="MBA4616641.1"/>
    </source>
</evidence>
<dbReference type="AlphaFoldDB" id="A0A7C9CEQ6"/>
<dbReference type="GO" id="GO:0080188">
    <property type="term" value="P:gene silencing by siRNA-directed DNA methylation"/>
    <property type="evidence" value="ECO:0007669"/>
    <property type="project" value="InterPro"/>
</dbReference>
<sequence>MGVLEEKAFEIAAKAKYPAEEAPNKAEEMISLWVKYIEDPDWHPFKTIRECGTDKAVINEEDERLKSLRNDLGDEAYQAVTKVLSELNEYNPSGRYPVPELWNFKADRKATLKEGAEYILNLWRANKRKRH</sequence>
<proteinExistence type="predicted"/>
<name>A0A7C9CEQ6_OPUST</name>